<keyword evidence="3" id="KW-1185">Reference proteome</keyword>
<evidence type="ECO:0000313" key="3">
    <source>
        <dbReference type="Proteomes" id="UP000310016"/>
    </source>
</evidence>
<dbReference type="AlphaFoldDB" id="A0A4U0PXQ3"/>
<accession>A0A4U0PXQ3</accession>
<sequence>MKADLVIRAATPADFDAIWPIFHQVVAAGDTYAYAPDTPRAEAERLWMSLPLKTFVAELAGQVVGTYYLKANQVGLGDHVANAGYMVAQAARGNGVASAMCVHSLDTARALGFTAMQFNFVVGTNQGAIRLWERHGFQIVGRLPDAYRHAQLGKVPALVMYRFL</sequence>
<organism evidence="2 3">
    <name type="scientific">Chitiniphilus eburneus</name>
    <dbReference type="NCBI Taxonomy" id="2571148"/>
    <lineage>
        <taxon>Bacteria</taxon>
        <taxon>Pseudomonadati</taxon>
        <taxon>Pseudomonadota</taxon>
        <taxon>Betaproteobacteria</taxon>
        <taxon>Neisseriales</taxon>
        <taxon>Chitinibacteraceae</taxon>
        <taxon>Chitiniphilus</taxon>
    </lineage>
</organism>
<dbReference type="InterPro" id="IPR000182">
    <property type="entry name" value="GNAT_dom"/>
</dbReference>
<evidence type="ECO:0000259" key="1">
    <source>
        <dbReference type="PROSITE" id="PS51186"/>
    </source>
</evidence>
<feature type="domain" description="N-acetyltransferase" evidence="1">
    <location>
        <begin position="5"/>
        <end position="164"/>
    </location>
</feature>
<dbReference type="PANTHER" id="PTHR43138:SF1">
    <property type="entry name" value="N-ACETYLTRANSFERASE ACA1"/>
    <property type="match status" value="1"/>
</dbReference>
<name>A0A4U0PXQ3_9NEIS</name>
<dbReference type="CDD" id="cd04301">
    <property type="entry name" value="NAT_SF"/>
    <property type="match status" value="1"/>
</dbReference>
<dbReference type="Proteomes" id="UP000310016">
    <property type="component" value="Unassembled WGS sequence"/>
</dbReference>
<dbReference type="RefSeq" id="WP_136773443.1">
    <property type="nucleotide sequence ID" value="NZ_CP156074.1"/>
</dbReference>
<comment type="caution">
    <text evidence="2">The sequence shown here is derived from an EMBL/GenBank/DDBJ whole genome shotgun (WGS) entry which is preliminary data.</text>
</comment>
<reference evidence="2 3" key="1">
    <citation type="submission" date="2019-04" db="EMBL/GenBank/DDBJ databases">
        <title>Chitiniphilus eburnea sp. nov., a novel chitinolytic bacterium isolated from aquaculture sludge.</title>
        <authorList>
            <person name="Sheng M."/>
        </authorList>
    </citation>
    <scope>NUCLEOTIDE SEQUENCE [LARGE SCALE GENOMIC DNA]</scope>
    <source>
        <strain evidence="2 3">HX-2-15</strain>
    </source>
</reference>
<gene>
    <name evidence="2" type="ORF">FAZ21_10725</name>
</gene>
<dbReference type="OrthoDB" id="9788300at2"/>
<dbReference type="InterPro" id="IPR052742">
    <property type="entry name" value="Mito_N-acetyltransferase"/>
</dbReference>
<dbReference type="EMBL" id="SUMF01000010">
    <property type="protein sequence ID" value="TJZ73327.1"/>
    <property type="molecule type" value="Genomic_DNA"/>
</dbReference>
<protein>
    <submittedName>
        <fullName evidence="2">GNAT family N-acetyltransferase</fullName>
    </submittedName>
</protein>
<dbReference type="GO" id="GO:0016747">
    <property type="term" value="F:acyltransferase activity, transferring groups other than amino-acyl groups"/>
    <property type="evidence" value="ECO:0007669"/>
    <property type="project" value="InterPro"/>
</dbReference>
<dbReference type="InterPro" id="IPR016181">
    <property type="entry name" value="Acyl_CoA_acyltransferase"/>
</dbReference>
<proteinExistence type="predicted"/>
<keyword evidence="2" id="KW-0808">Transferase</keyword>
<dbReference type="Gene3D" id="3.40.630.30">
    <property type="match status" value="1"/>
</dbReference>
<evidence type="ECO:0000313" key="2">
    <source>
        <dbReference type="EMBL" id="TJZ73327.1"/>
    </source>
</evidence>
<dbReference type="PANTHER" id="PTHR43138">
    <property type="entry name" value="ACETYLTRANSFERASE, GNAT FAMILY"/>
    <property type="match status" value="1"/>
</dbReference>
<dbReference type="PROSITE" id="PS51186">
    <property type="entry name" value="GNAT"/>
    <property type="match status" value="1"/>
</dbReference>
<dbReference type="Pfam" id="PF00583">
    <property type="entry name" value="Acetyltransf_1"/>
    <property type="match status" value="1"/>
</dbReference>
<dbReference type="SUPFAM" id="SSF55729">
    <property type="entry name" value="Acyl-CoA N-acyltransferases (Nat)"/>
    <property type="match status" value="1"/>
</dbReference>